<feature type="disulfide bond" evidence="1">
    <location>
        <begin position="363"/>
        <end position="372"/>
    </location>
</feature>
<keyword evidence="5" id="KW-1185">Reference proteome</keyword>
<dbReference type="Proteomes" id="UP000282613">
    <property type="component" value="Unassembled WGS sequence"/>
</dbReference>
<evidence type="ECO:0000313" key="5">
    <source>
        <dbReference type="Proteomes" id="UP000282613"/>
    </source>
</evidence>
<feature type="transmembrane region" description="Helical" evidence="2">
    <location>
        <begin position="71"/>
        <end position="90"/>
    </location>
</feature>
<proteinExistence type="predicted"/>
<feature type="domain" description="EGF-like" evidence="3">
    <location>
        <begin position="336"/>
        <end position="373"/>
    </location>
</feature>
<name>A0A0R3VTT1_TAEAS</name>
<feature type="disulfide bond" evidence="1">
    <location>
        <begin position="340"/>
        <end position="350"/>
    </location>
</feature>
<dbReference type="WBParaSite" id="TASK_0000066801-mRNA-1">
    <property type="protein sequence ID" value="TASK_0000066801-mRNA-1"/>
    <property type="gene ID" value="TASK_0000066801"/>
</dbReference>
<dbReference type="PROSITE" id="PS50026">
    <property type="entry name" value="EGF_3"/>
    <property type="match status" value="1"/>
</dbReference>
<evidence type="ECO:0000259" key="3">
    <source>
        <dbReference type="PROSITE" id="PS50026"/>
    </source>
</evidence>
<keyword evidence="1" id="KW-1015">Disulfide bond</keyword>
<dbReference type="PROSITE" id="PS50092">
    <property type="entry name" value="TSP1"/>
    <property type="match status" value="1"/>
</dbReference>
<protein>
    <submittedName>
        <fullName evidence="6">EGF-like domain-containing protein</fullName>
    </submittedName>
</protein>
<dbReference type="EMBL" id="UYRS01000095">
    <property type="protein sequence ID" value="VDK21475.1"/>
    <property type="molecule type" value="Genomic_DNA"/>
</dbReference>
<feature type="transmembrane region" description="Helical" evidence="2">
    <location>
        <begin position="14"/>
        <end position="35"/>
    </location>
</feature>
<comment type="caution">
    <text evidence="1">Lacks conserved residue(s) required for the propagation of feature annotation.</text>
</comment>
<dbReference type="Gene3D" id="2.20.100.10">
    <property type="entry name" value="Thrombospondin type-1 (TSP1) repeat"/>
    <property type="match status" value="1"/>
</dbReference>
<keyword evidence="2" id="KW-1133">Transmembrane helix</keyword>
<reference evidence="6" key="1">
    <citation type="submission" date="2017-02" db="UniProtKB">
        <authorList>
            <consortium name="WormBaseParasite"/>
        </authorList>
    </citation>
    <scope>IDENTIFICATION</scope>
</reference>
<dbReference type="PROSITE" id="PS00022">
    <property type="entry name" value="EGF_1"/>
    <property type="match status" value="1"/>
</dbReference>
<dbReference type="OrthoDB" id="3967at2759"/>
<gene>
    <name evidence="4" type="ORF">TASK_LOCUS669</name>
</gene>
<evidence type="ECO:0000256" key="1">
    <source>
        <dbReference type="PROSITE-ProRule" id="PRU00076"/>
    </source>
</evidence>
<evidence type="ECO:0000313" key="4">
    <source>
        <dbReference type="EMBL" id="VDK21475.1"/>
    </source>
</evidence>
<evidence type="ECO:0000313" key="6">
    <source>
        <dbReference type="WBParaSite" id="TASK_0000066801-mRNA-1"/>
    </source>
</evidence>
<evidence type="ECO:0000256" key="2">
    <source>
        <dbReference type="SAM" id="Phobius"/>
    </source>
</evidence>
<dbReference type="InterPro" id="IPR000884">
    <property type="entry name" value="TSP1_rpt"/>
</dbReference>
<dbReference type="InterPro" id="IPR036383">
    <property type="entry name" value="TSP1_rpt_sf"/>
</dbReference>
<dbReference type="SMART" id="SM00181">
    <property type="entry name" value="EGF"/>
    <property type="match status" value="3"/>
</dbReference>
<dbReference type="Gene3D" id="2.10.25.10">
    <property type="entry name" value="Laminin"/>
    <property type="match status" value="1"/>
</dbReference>
<organism evidence="6">
    <name type="scientific">Taenia asiatica</name>
    <name type="common">Asian tapeworm</name>
    <dbReference type="NCBI Taxonomy" id="60517"/>
    <lineage>
        <taxon>Eukaryota</taxon>
        <taxon>Metazoa</taxon>
        <taxon>Spiralia</taxon>
        <taxon>Lophotrochozoa</taxon>
        <taxon>Platyhelminthes</taxon>
        <taxon>Cestoda</taxon>
        <taxon>Eucestoda</taxon>
        <taxon>Cyclophyllidea</taxon>
        <taxon>Taeniidae</taxon>
        <taxon>Taenia</taxon>
    </lineage>
</organism>
<sequence>MGKKKSKRQRPDNILPLFVTFIGGMRVTKCVFAYLDLLDLALKLPEQNKFDAYRFTSFDNIKDPKFKSFRYGFPPGIYGSSIMPITLWFFHWSSRASFLRSCDEIIFPRCSWAHFINLAQPLQIDMELFELSRSAPDISTEDSVPYLHGDCWPIRSVEQISIIYIYAACTVYWNVSGFDRQVIYSLNTQYFYPHPRVDPADRARPNMRVGVNNMPSAMCTESMLCLAIYAIRIVQNTGNSCTRLRLRMHGGTITCICRLGYMGHDCSQLLDACLVGSEVYHAFEVGSAKPIIPPGREACGIGNKCIPRLGTTSFSCQCNERFEMDRGLPYDNCLSSKDPCSSRICIEGACIASEDGIWSMCDCEEGFAGSMCEEALGEWTAWSAWTSCEPFCGNQRLRRRVRVCSGDREEDCIGAVEQVQSCPDGEPCPQILSADELEWKDFADWFCILFSVTIVYMGLLLLVLTILSLCKPVAKVEETLETADWCQRTSQQ</sequence>
<keyword evidence="2" id="KW-0812">Transmembrane</keyword>
<reference evidence="4 5" key="2">
    <citation type="submission" date="2018-11" db="EMBL/GenBank/DDBJ databases">
        <authorList>
            <consortium name="Pathogen Informatics"/>
        </authorList>
    </citation>
    <scope>NUCLEOTIDE SEQUENCE [LARGE SCALE GENOMIC DNA]</scope>
</reference>
<accession>A0A0R3VTT1</accession>
<dbReference type="SUPFAM" id="SSF82895">
    <property type="entry name" value="TSP-1 type 1 repeat"/>
    <property type="match status" value="1"/>
</dbReference>
<dbReference type="STRING" id="60517.A0A0R3VTT1"/>
<dbReference type="PROSITE" id="PS01186">
    <property type="entry name" value="EGF_2"/>
    <property type="match status" value="1"/>
</dbReference>
<dbReference type="AlphaFoldDB" id="A0A0R3VTT1"/>
<keyword evidence="2" id="KW-0472">Membrane</keyword>
<dbReference type="InterPro" id="IPR000742">
    <property type="entry name" value="EGF"/>
</dbReference>
<keyword evidence="1" id="KW-0245">EGF-like domain</keyword>
<feature type="transmembrane region" description="Helical" evidence="2">
    <location>
        <begin position="445"/>
        <end position="469"/>
    </location>
</feature>